<protein>
    <submittedName>
        <fullName evidence="1">Uncharacterized protein</fullName>
    </submittedName>
</protein>
<gene>
    <name evidence="1" type="ORF">EJD97_004638</name>
</gene>
<reference evidence="1" key="1">
    <citation type="submission" date="2019-05" db="EMBL/GenBank/DDBJ databases">
        <title>The de novo reference genome and transcriptome assemblies of the wild tomato species Solanum chilense.</title>
        <authorList>
            <person name="Stam R."/>
            <person name="Nosenko T."/>
            <person name="Hoerger A.C."/>
            <person name="Stephan W."/>
            <person name="Seidel M.A."/>
            <person name="Kuhn J.M.M."/>
            <person name="Haberer G."/>
            <person name="Tellier A."/>
        </authorList>
    </citation>
    <scope>NUCLEOTIDE SEQUENCE</scope>
    <source>
        <tissue evidence="1">Mature leaves</tissue>
    </source>
</reference>
<dbReference type="AlphaFoldDB" id="A0A6N2BYB0"/>
<proteinExistence type="predicted"/>
<organism evidence="1">
    <name type="scientific">Solanum chilense</name>
    <name type="common">Tomato</name>
    <name type="synonym">Lycopersicon chilense</name>
    <dbReference type="NCBI Taxonomy" id="4083"/>
    <lineage>
        <taxon>Eukaryota</taxon>
        <taxon>Viridiplantae</taxon>
        <taxon>Streptophyta</taxon>
        <taxon>Embryophyta</taxon>
        <taxon>Tracheophyta</taxon>
        <taxon>Spermatophyta</taxon>
        <taxon>Magnoliopsida</taxon>
        <taxon>eudicotyledons</taxon>
        <taxon>Gunneridae</taxon>
        <taxon>Pentapetalae</taxon>
        <taxon>asterids</taxon>
        <taxon>lamiids</taxon>
        <taxon>Solanales</taxon>
        <taxon>Solanaceae</taxon>
        <taxon>Solanoideae</taxon>
        <taxon>Solaneae</taxon>
        <taxon>Solanum</taxon>
        <taxon>Solanum subgen. Lycopersicon</taxon>
    </lineage>
</organism>
<accession>A0A6N2BYB0</accession>
<name>A0A6N2BYB0_SOLCI</name>
<comment type="caution">
    <text evidence="1">The sequence shown here is derived from an EMBL/GenBank/DDBJ whole genome shotgun (WGS) entry which is preliminary data.</text>
</comment>
<dbReference type="EMBL" id="RXGB01001663">
    <property type="protein sequence ID" value="TMW98011.1"/>
    <property type="molecule type" value="Genomic_DNA"/>
</dbReference>
<sequence>MITKYLNLRFKLGGILVSEVGPVYIRGRTEYVENVNEDHLSTPELADYAKSFAISNLAKTYAAPFLGDDLVISKIYMDICSMELFMHDWYLKDIYVCDDTIMEDVVPSKCQISKSLSQVVESYNAHVESLTAQPKN</sequence>
<evidence type="ECO:0000313" key="1">
    <source>
        <dbReference type="EMBL" id="TMW98011.1"/>
    </source>
</evidence>